<organism evidence="1 2">
    <name type="scientific">Aliivibrio fischeri</name>
    <name type="common">Vibrio fischeri</name>
    <dbReference type="NCBI Taxonomy" id="668"/>
    <lineage>
        <taxon>Bacteria</taxon>
        <taxon>Pseudomonadati</taxon>
        <taxon>Pseudomonadota</taxon>
        <taxon>Gammaproteobacteria</taxon>
        <taxon>Vibrionales</taxon>
        <taxon>Vibrionaceae</taxon>
        <taxon>Aliivibrio</taxon>
    </lineage>
</organism>
<comment type="caution">
    <text evidence="1">The sequence shown here is derived from an EMBL/GenBank/DDBJ whole genome shotgun (WGS) entry which is preliminary data.</text>
</comment>
<evidence type="ECO:0008006" key="3">
    <source>
        <dbReference type="Google" id="ProtNLM"/>
    </source>
</evidence>
<dbReference type="EMBL" id="BJTZ01000001">
    <property type="protein sequence ID" value="GEK12008.1"/>
    <property type="molecule type" value="Genomic_DNA"/>
</dbReference>
<dbReference type="Proteomes" id="UP000321787">
    <property type="component" value="Unassembled WGS sequence"/>
</dbReference>
<proteinExistence type="predicted"/>
<dbReference type="RefSeq" id="WP_146860442.1">
    <property type="nucleotide sequence ID" value="NZ_BJTZ01000001.1"/>
</dbReference>
<dbReference type="AlphaFoldDB" id="A0A510UBR0"/>
<sequence>MSDKQYIDIKVIDGGWQMDAGQQPTECSDLYSIAQDIKHLIMESGLLRELQGERHVALRSDVLVQIEQLTETDIRIIPGSATATEIKPGEMTLTAETYEFGTTDKIQLSTEQVNV</sequence>
<protein>
    <recommendedName>
        <fullName evidence="3">DUF2590 family protein</fullName>
    </recommendedName>
</protein>
<name>A0A510UBR0_ALIFS</name>
<accession>A0A510UBR0</accession>
<dbReference type="InterPro" id="IPR019697">
    <property type="entry name" value="Phage_HP1_Orf28"/>
</dbReference>
<dbReference type="Pfam" id="PF10761">
    <property type="entry name" value="DUF2590"/>
    <property type="match status" value="1"/>
</dbReference>
<evidence type="ECO:0000313" key="1">
    <source>
        <dbReference type="EMBL" id="GEK12008.1"/>
    </source>
</evidence>
<evidence type="ECO:0000313" key="2">
    <source>
        <dbReference type="Proteomes" id="UP000321787"/>
    </source>
</evidence>
<reference evidence="1 2" key="1">
    <citation type="submission" date="2019-07" db="EMBL/GenBank/DDBJ databases">
        <title>Whole genome shotgun sequence of Aliivibrio fischeri NBRC 101058.</title>
        <authorList>
            <person name="Hosoyama A."/>
            <person name="Uohara A."/>
            <person name="Ohji S."/>
            <person name="Ichikawa N."/>
        </authorList>
    </citation>
    <scope>NUCLEOTIDE SEQUENCE [LARGE SCALE GENOMIC DNA]</scope>
    <source>
        <strain evidence="1 2">NBRC 101058</strain>
    </source>
</reference>
<gene>
    <name evidence="1" type="ORF">AFI02nite_00440</name>
</gene>